<protein>
    <recommendedName>
        <fullName evidence="6">Methionine aminopeptidase</fullName>
        <ecNumber evidence="6">3.4.11.18</ecNumber>
    </recommendedName>
</protein>
<reference evidence="9" key="1">
    <citation type="submission" date="2019-03" db="EMBL/GenBank/DDBJ databases">
        <authorList>
            <person name="Mank J."/>
            <person name="Almeida P."/>
        </authorList>
    </citation>
    <scope>NUCLEOTIDE SEQUENCE</scope>
    <source>
        <strain evidence="9">78183</strain>
    </source>
</reference>
<feature type="binding site" evidence="5">
    <location>
        <position position="322"/>
    </location>
    <ligand>
        <name>a divalent metal cation</name>
        <dbReference type="ChEBI" id="CHEBI:60240"/>
        <label>2</label>
        <note>catalytic</note>
    </ligand>
</feature>
<comment type="function">
    <text evidence="6">Cotranslationally removes the N-terminal methionine from nascent proteins. The N-terminal methionine is often cleaved when the second residue in the primary sequence is small and uncharged (Met-Ala-, Cys, Gly, Pro, Ser, Thr, or Val).</text>
</comment>
<feature type="binding site" evidence="5">
    <location>
        <position position="180"/>
    </location>
    <ligand>
        <name>substrate</name>
    </ligand>
</feature>
<dbReference type="InterPro" id="IPR001714">
    <property type="entry name" value="Pept_M24_MAP"/>
</dbReference>
<dbReference type="AlphaFoldDB" id="A0A6N2NAZ7"/>
<dbReference type="Pfam" id="PF00557">
    <property type="entry name" value="Peptidase_M24"/>
    <property type="match status" value="1"/>
</dbReference>
<evidence type="ECO:0000256" key="5">
    <source>
        <dbReference type="HAMAP-Rule" id="MF_03174"/>
    </source>
</evidence>
<dbReference type="InterPro" id="IPR000994">
    <property type="entry name" value="Pept_M24"/>
</dbReference>
<comment type="caution">
    <text evidence="5">Lacks conserved residue(s) required for the propagation of feature annotation.</text>
</comment>
<feature type="binding site" evidence="5">
    <location>
        <position position="197"/>
    </location>
    <ligand>
        <name>a divalent metal cation</name>
        <dbReference type="ChEBI" id="CHEBI:60240"/>
        <label>1</label>
    </ligand>
</feature>
<dbReference type="GO" id="GO:0046872">
    <property type="term" value="F:metal ion binding"/>
    <property type="evidence" value="ECO:0007669"/>
    <property type="project" value="UniProtKB-UniRule"/>
</dbReference>
<comment type="catalytic activity">
    <reaction evidence="5 6">
        <text>Release of N-terminal amino acids, preferentially methionine, from peptides and arylamides.</text>
        <dbReference type="EC" id="3.4.11.18"/>
    </reaction>
</comment>
<dbReference type="HAMAP" id="MF_01974">
    <property type="entry name" value="MetAP_1"/>
    <property type="match status" value="1"/>
</dbReference>
<proteinExistence type="inferred from homology"/>
<organism evidence="9">
    <name type="scientific">Salix viminalis</name>
    <name type="common">Common osier</name>
    <name type="synonym">Basket willow</name>
    <dbReference type="NCBI Taxonomy" id="40686"/>
    <lineage>
        <taxon>Eukaryota</taxon>
        <taxon>Viridiplantae</taxon>
        <taxon>Streptophyta</taxon>
        <taxon>Embryophyta</taxon>
        <taxon>Tracheophyta</taxon>
        <taxon>Spermatophyta</taxon>
        <taxon>Magnoliopsida</taxon>
        <taxon>eudicotyledons</taxon>
        <taxon>Gunneridae</taxon>
        <taxon>Pentapetalae</taxon>
        <taxon>rosids</taxon>
        <taxon>fabids</taxon>
        <taxon>Malpighiales</taxon>
        <taxon>Salicaceae</taxon>
        <taxon>Saliceae</taxon>
        <taxon>Salix</taxon>
    </lineage>
</organism>
<dbReference type="CDD" id="cd01086">
    <property type="entry name" value="MetAP1"/>
    <property type="match status" value="1"/>
</dbReference>
<evidence type="ECO:0000313" key="9">
    <source>
        <dbReference type="EMBL" id="VFU62897.1"/>
    </source>
</evidence>
<dbReference type="InterPro" id="IPR036005">
    <property type="entry name" value="Creatinase/aminopeptidase-like"/>
</dbReference>
<evidence type="ECO:0000259" key="8">
    <source>
        <dbReference type="Pfam" id="PF00557"/>
    </source>
</evidence>
<feature type="binding site" evidence="5">
    <location>
        <position position="322"/>
    </location>
    <ligand>
        <name>a divalent metal cation</name>
        <dbReference type="ChEBI" id="CHEBI:60240"/>
        <label>1</label>
    </ligand>
</feature>
<dbReference type="EC" id="3.4.11.18" evidence="6"/>
<dbReference type="GO" id="GO:0006508">
    <property type="term" value="P:proteolysis"/>
    <property type="evidence" value="ECO:0007669"/>
    <property type="project" value="UniProtKB-KW"/>
</dbReference>
<dbReference type="PRINTS" id="PR00599">
    <property type="entry name" value="MAPEPTIDASE"/>
</dbReference>
<dbReference type="EMBL" id="CAADRP010002174">
    <property type="protein sequence ID" value="VFU62897.1"/>
    <property type="molecule type" value="Genomic_DNA"/>
</dbReference>
<comment type="similarity">
    <text evidence="5">Belongs to the peptidase M24A family. Methionine aminopeptidase type 1 subfamily.</text>
</comment>
<evidence type="ECO:0000256" key="1">
    <source>
        <dbReference type="ARBA" id="ARBA00022438"/>
    </source>
</evidence>
<feature type="domain" description="Peptidase M24" evidence="8">
    <location>
        <begin position="114"/>
        <end position="329"/>
    </location>
</feature>
<evidence type="ECO:0000256" key="4">
    <source>
        <dbReference type="ARBA" id="ARBA00022801"/>
    </source>
</evidence>
<feature type="binding site" evidence="5">
    <location>
        <position position="291"/>
    </location>
    <ligand>
        <name>a divalent metal cation</name>
        <dbReference type="ChEBI" id="CHEBI:60240"/>
        <label>2</label>
        <note>catalytic</note>
    </ligand>
</feature>
<comment type="cofactor">
    <cofactor evidence="5">
        <name>Co(2+)</name>
        <dbReference type="ChEBI" id="CHEBI:48828"/>
    </cofactor>
    <cofactor evidence="5">
        <name>Zn(2+)</name>
        <dbReference type="ChEBI" id="CHEBI:29105"/>
    </cofactor>
    <cofactor evidence="5">
        <name>Mn(2+)</name>
        <dbReference type="ChEBI" id="CHEBI:29035"/>
    </cofactor>
    <cofactor evidence="5">
        <name>Fe(2+)</name>
        <dbReference type="ChEBI" id="CHEBI:29033"/>
    </cofactor>
    <text evidence="5">Binds 2 divalent metal cations per subunit. Has a high-affinity and a low affinity metal-binding site. The true nature of the physiological cofactor is under debate. The enzyme is active with cobalt, zinc, manganese or divalent iron ions. Most likely, methionine aminopeptidases function as mononuclear Fe(2+)-metalloproteases under physiological conditions, and the catalytically relevant metal-binding site has been assigned to the histidine-containing high-affinity site.</text>
</comment>
<gene>
    <name evidence="9" type="ORF">SVIM_LOCUS476519</name>
</gene>
<keyword evidence="3 5" id="KW-0479">Metal-binding</keyword>
<feature type="binding site" evidence="5">
    <location>
        <position position="208"/>
    </location>
    <ligand>
        <name>a divalent metal cation</name>
        <dbReference type="ChEBI" id="CHEBI:60240"/>
        <label>2</label>
        <note>catalytic</note>
    </ligand>
</feature>
<dbReference type="PANTHER" id="PTHR43330:SF8">
    <property type="entry name" value="METHIONINE AMINOPEPTIDASE 1D, MITOCHONDRIAL"/>
    <property type="match status" value="1"/>
</dbReference>
<dbReference type="SUPFAM" id="SSF55920">
    <property type="entry name" value="Creatinase/aminopeptidase"/>
    <property type="match status" value="1"/>
</dbReference>
<dbReference type="PANTHER" id="PTHR43330">
    <property type="entry name" value="METHIONINE AMINOPEPTIDASE"/>
    <property type="match status" value="1"/>
</dbReference>
<keyword evidence="1 5" id="KW-0031">Aminopeptidase</keyword>
<dbReference type="GO" id="GO:0004239">
    <property type="term" value="F:initiator methionyl aminopeptidase activity"/>
    <property type="evidence" value="ECO:0007669"/>
    <property type="project" value="UniProtKB-UniRule"/>
</dbReference>
<feature type="binding site" evidence="5">
    <location>
        <position position="271"/>
    </location>
    <ligand>
        <name>a divalent metal cation</name>
        <dbReference type="ChEBI" id="CHEBI:60240"/>
        <label>2</label>
        <note>catalytic</note>
    </ligand>
</feature>
<dbReference type="NCBIfam" id="TIGR00500">
    <property type="entry name" value="met_pdase_I"/>
    <property type="match status" value="1"/>
</dbReference>
<keyword evidence="2 5" id="KW-0645">Protease</keyword>
<feature type="binding site" evidence="5">
    <location>
        <position position="208"/>
    </location>
    <ligand>
        <name>a divalent metal cation</name>
        <dbReference type="ChEBI" id="CHEBI:60240"/>
        <label>1</label>
    </ligand>
</feature>
<dbReference type="GO" id="GO:0070006">
    <property type="term" value="F:metalloaminopeptidase activity"/>
    <property type="evidence" value="ECO:0007669"/>
    <property type="project" value="UniProtKB-UniRule"/>
</dbReference>
<evidence type="ECO:0000256" key="2">
    <source>
        <dbReference type="ARBA" id="ARBA00022670"/>
    </source>
</evidence>
<name>A0A6N2NAZ7_SALVM</name>
<dbReference type="InterPro" id="IPR002467">
    <property type="entry name" value="Pept_M24A_MAP1"/>
</dbReference>
<evidence type="ECO:0000256" key="3">
    <source>
        <dbReference type="ARBA" id="ARBA00022723"/>
    </source>
</evidence>
<sequence>MVGASTLQPRLLSSFVGDRLLLSKQPQTRLFLYKPGNKHVSMQLSRTLSGLTNLLFNRRNLDEVPDAQRQHLRPGKLSPHRPVPDHIPRPPYVNSRQPPEIAGGPEVHGEKGIECMRSSGKLAAQVLQYAGTLVKPGIKTDEIDQAVHQMIIDNGAYPSPLGYGGFPKSVCTSVNECICHGIPDSRALEDGDIINIDVTVYLNGYHGDTSATFFCGDVDDKARKLVQVTEECLYKAISICAPGVEYKKIGKTIHDHADKYRYGVVRHFVGHGVGRNNDGGRMMLNQTFTIEPMLTIGSTNPVIWDDNWTVVTEDGSLSAQFEHTILITKDGAEILTQC</sequence>
<feature type="region of interest" description="Disordered" evidence="7">
    <location>
        <begin position="66"/>
        <end position="105"/>
    </location>
</feature>
<keyword evidence="4 5" id="KW-0378">Hydrolase</keyword>
<accession>A0A6N2NAZ7</accession>
<dbReference type="Gene3D" id="3.90.230.10">
    <property type="entry name" value="Creatinase/methionine aminopeptidase superfamily"/>
    <property type="match status" value="1"/>
</dbReference>
<dbReference type="GO" id="GO:0009507">
    <property type="term" value="C:chloroplast"/>
    <property type="evidence" value="ECO:0007669"/>
    <property type="project" value="TreeGrafter"/>
</dbReference>
<evidence type="ECO:0000256" key="6">
    <source>
        <dbReference type="RuleBase" id="RU003653"/>
    </source>
</evidence>
<evidence type="ECO:0000256" key="7">
    <source>
        <dbReference type="SAM" id="MobiDB-lite"/>
    </source>
</evidence>